<feature type="compositionally biased region" description="Acidic residues" evidence="1">
    <location>
        <begin position="340"/>
        <end position="357"/>
    </location>
</feature>
<evidence type="ECO:0000256" key="1">
    <source>
        <dbReference type="SAM" id="MobiDB-lite"/>
    </source>
</evidence>
<feature type="compositionally biased region" description="Polar residues" evidence="1">
    <location>
        <begin position="298"/>
        <end position="309"/>
    </location>
</feature>
<dbReference type="GeneID" id="94173885"/>
<feature type="compositionally biased region" description="Polar residues" evidence="1">
    <location>
        <begin position="740"/>
        <end position="750"/>
    </location>
</feature>
<dbReference type="OrthoDB" id="1915931at2759"/>
<evidence type="ECO:0000313" key="3">
    <source>
        <dbReference type="EMBL" id="KAG5482679.1"/>
    </source>
</evidence>
<feature type="transmembrane region" description="Helical" evidence="2">
    <location>
        <begin position="1447"/>
        <end position="1474"/>
    </location>
</feature>
<feature type="region of interest" description="Disordered" evidence="1">
    <location>
        <begin position="22"/>
        <end position="70"/>
    </location>
</feature>
<feature type="region of interest" description="Disordered" evidence="1">
    <location>
        <begin position="512"/>
        <end position="558"/>
    </location>
</feature>
<reference evidence="3 4" key="1">
    <citation type="submission" date="2021-02" db="EMBL/GenBank/DDBJ databases">
        <title>Leishmania (Mundinia) enrietti genome sequencing and assembly.</title>
        <authorList>
            <person name="Almutairi H."/>
            <person name="Gatherer D."/>
        </authorList>
    </citation>
    <scope>NUCLEOTIDE SEQUENCE [LARGE SCALE GENOMIC DNA]</scope>
    <source>
        <strain evidence="3">CUR178</strain>
    </source>
</reference>
<gene>
    <name evidence="3" type="ORF">CUR178_06716</name>
</gene>
<feature type="region of interest" description="Disordered" evidence="1">
    <location>
        <begin position="740"/>
        <end position="786"/>
    </location>
</feature>
<proteinExistence type="predicted"/>
<dbReference type="PANTHER" id="PTHR34553">
    <property type="entry name" value="OS05G0597400 PROTEIN"/>
    <property type="match status" value="1"/>
</dbReference>
<evidence type="ECO:0000256" key="2">
    <source>
        <dbReference type="SAM" id="Phobius"/>
    </source>
</evidence>
<feature type="transmembrane region" description="Helical" evidence="2">
    <location>
        <begin position="1341"/>
        <end position="1363"/>
    </location>
</feature>
<dbReference type="PANTHER" id="PTHR34553:SF4">
    <property type="entry name" value="G1_S-SPECIFIC CYCLIN-E PROTEIN"/>
    <property type="match status" value="1"/>
</dbReference>
<feature type="compositionally biased region" description="Low complexity" evidence="1">
    <location>
        <begin position="677"/>
        <end position="686"/>
    </location>
</feature>
<sequence>MPSHFTTIRSSSSPRHPIAASAVLSSPASPSGLGDGGTPAGSAPESLEELHSPSWGYVGGAPTHEMADTESPVAAAVPIHAFRVHDKSSGHGRGYDGAVVEAAPGNCSSSTPQRRGASVTLCLDSRDDDQRVQAGAWYAQPQTLHGPLASTSTEKQNRMGDECKGNDNDGAVALQKEQLGKTPISRVQSYRDNTVATSVSYHQHAHCIVAPPSRSGDFVLSSPKCGSPLLISTATTALQHQPQPRHTRHAVLPSVLNVVPPRALAYQASSLERAAKNQPLSLSPSALCAQSVERPASLSKSVSQPVTQHTRSSSPSLRSPTPLDLTAPPKRRSARLSDTVEVEETTGETKDAEEDKDVEWRGGGAGAPLKSGQPLMLRRETSSHSARQRPRRLRFSGSAVAASEARFTTVSPSEDRQLEACIAPSPSTPHPSDLFSDACAAGAPAAAQAAITVSGESKPERVSMPEADDTLKPTASVTVPRASLAPADAVTEEQQLPPSSRLRQLPHPLLHCAEPLRGRGSPARPRERRGPSSATRRSVRSADFDRSGNAANGAPPCVPQLVPTHESVFFPMGTDVIAPVQLHYLNVAGWSTIAGGRDYFSHRRLRGGEVAGHTVLWLHTAKPRDRFVFLVTPVLNREEASLERDTPAAAEQHRRCEPSSIAGAPPPASGSEGGGSPRSIGASHGATRAATTTARWVWGKTSKLLQALRTRVFGEAPWFTYGVKTAYACSRIAYVDNDDSLSASGVTTPSEDSRSVRSNDDRGDDDDDVSDSVSGNRYGGNGTFRGSTRCPYQSLRHAQMAGVGGSGLRESAPSYNMSPALVAQQSSGASPASVVSAASSPTSLSPTSVGLVLSSTSRKQAATQNTSHAIVSARGSSMLATPNAGLAPLFPLDREKRRCGIYSKYVWSPMTGTAIAASVTSPVLPPHPAPPPMPATSSPVAVSTLSPTVGVEVVVVAHADVTAMDYAPRLTSHRLSIEAKAAHTYFFRSLSDALAHYHCEDAMLLMKQQWAAGVTSQIPRPRAAAPRYRQQQEGQRQSSHLSAASRSSGRCSTRVGAASFSPDRVPSLHEDDESSILFSPAPRESPRATADAHSCQDSDYRETERLRSGRAVAASARRDSWGSENSEAARESTGADGGLFGSPLGPTRHNTQSSPPSLPDALGSALRMPSVSPATSPMAAPTKPQHPPGSPKFSIAAQSRPERSVSRSGTRNSGRAGLSSTSTSRPSPSFAHRAAGARVTTASASSGDRLGLTLGPQPYCQFPVQPLLTSLHGEVVVSVYTADPVFNTVLRELLVPEQGTHPYTANVAEQKRLLSMVEVGMPAWSIFYSSTGLPYRRLFRLLYSGLTNLWPLLSLAVGLYDLYKHLPQLKRFMEHTLEPITRWLEQRFTIRVSVLVTYLISVVVNIFSSLSSFVSQFYLVQLFSLPIVQLVVALLKLPFVIAFDTAWALATTVFTTVSLALQVVRVVVMAPLVLVMNVASLRDTFSAAVPVALEGTSMSVKWWRAWMEFWETVASPMKNAARAWWDSMMHVSTSAARREMTIRRWTSPKLEQLAMVMGEVQDCLAINSQLWWSYILLPGIELKVLLSMTLVYMYWLFLGISPALWDEVIYASGVRRSLTLRSGQSTSPASSSTPAITAGAPAPSLILSPTPAADSHVGAQCKDGRIDVCDDGRDVSASAWPANVGSSLYALFHSLPRDGESYSFPSSAETRPPSRVCTEKPFSAAGVGGTPSPTVHLQSQQTFSSLVVELLLPNIVLELLYHVRGALALGCSGALAVASRVTAGHAKVVLSSGSGEALDNVCAVLTTSCQFSWAEAVDEVRLWNHTAAEAPVVTTNVAGDGVPVERYVSPLIVNVRGMGDTAFANPEELLRIWQAAVIAKWGDVVGRETPRVAAAAAAAEVEVTQDDAAAASNPHVEEALS</sequence>
<dbReference type="RefSeq" id="XP_067694369.1">
    <property type="nucleotide sequence ID" value="XM_067838375.1"/>
</dbReference>
<feature type="compositionally biased region" description="Polar residues" evidence="1">
    <location>
        <begin position="492"/>
        <end position="502"/>
    </location>
</feature>
<feature type="compositionally biased region" description="Basic and acidic residues" evidence="1">
    <location>
        <begin position="751"/>
        <end position="761"/>
    </location>
</feature>
<keyword evidence="2" id="KW-0812">Transmembrane</keyword>
<dbReference type="KEGG" id="lenr:94173885"/>
<dbReference type="Proteomes" id="UP000674179">
    <property type="component" value="Chromosome 15"/>
</dbReference>
<feature type="compositionally biased region" description="Low complexity" evidence="1">
    <location>
        <begin position="1219"/>
        <end position="1229"/>
    </location>
</feature>
<feature type="region of interest" description="Disordered" evidence="1">
    <location>
        <begin position="296"/>
        <end position="433"/>
    </location>
</feature>
<evidence type="ECO:0000313" key="4">
    <source>
        <dbReference type="Proteomes" id="UP000674179"/>
    </source>
</evidence>
<feature type="region of interest" description="Disordered" evidence="1">
    <location>
        <begin position="488"/>
        <end position="507"/>
    </location>
</feature>
<feature type="region of interest" description="Disordered" evidence="1">
    <location>
        <begin position="640"/>
        <end position="686"/>
    </location>
</feature>
<feature type="region of interest" description="Disordered" evidence="1">
    <location>
        <begin position="1017"/>
        <end position="1248"/>
    </location>
</feature>
<keyword evidence="2" id="KW-0472">Membrane</keyword>
<feature type="region of interest" description="Disordered" evidence="1">
    <location>
        <begin position="454"/>
        <end position="482"/>
    </location>
</feature>
<protein>
    <recommendedName>
        <fullName evidence="5">Transmembrane protein</fullName>
    </recommendedName>
</protein>
<feature type="transmembrane region" description="Helical" evidence="2">
    <location>
        <begin position="1413"/>
        <end position="1435"/>
    </location>
</feature>
<comment type="caution">
    <text evidence="3">The sequence shown here is derived from an EMBL/GenBank/DDBJ whole genome shotgun (WGS) entry which is preliminary data.</text>
</comment>
<feature type="compositionally biased region" description="Basic and acidic residues" evidence="1">
    <location>
        <begin position="1094"/>
        <end position="1107"/>
    </location>
</feature>
<dbReference type="EMBL" id="JAFHKP010000015">
    <property type="protein sequence ID" value="KAG5482679.1"/>
    <property type="molecule type" value="Genomic_DNA"/>
</dbReference>
<feature type="compositionally biased region" description="Low complexity" evidence="1">
    <location>
        <begin position="310"/>
        <end position="326"/>
    </location>
</feature>
<name>A0A836H0T6_LEIEN</name>
<keyword evidence="4" id="KW-1185">Reference proteome</keyword>
<accession>A0A836H0T6</accession>
<evidence type="ECO:0008006" key="5">
    <source>
        <dbReference type="Google" id="ProtNLM"/>
    </source>
</evidence>
<feature type="compositionally biased region" description="Low complexity" evidence="1">
    <location>
        <begin position="1019"/>
        <end position="1048"/>
    </location>
</feature>
<keyword evidence="2" id="KW-1133">Transmembrane helix</keyword>
<organism evidence="3 4">
    <name type="scientific">Leishmania enriettii</name>
    <dbReference type="NCBI Taxonomy" id="5663"/>
    <lineage>
        <taxon>Eukaryota</taxon>
        <taxon>Discoba</taxon>
        <taxon>Euglenozoa</taxon>
        <taxon>Kinetoplastea</taxon>
        <taxon>Metakinetoplastina</taxon>
        <taxon>Trypanosomatida</taxon>
        <taxon>Trypanosomatidae</taxon>
        <taxon>Leishmaniinae</taxon>
        <taxon>Leishmania</taxon>
    </lineage>
</organism>
<feature type="transmembrane region" description="Helical" evidence="2">
    <location>
        <begin position="1388"/>
        <end position="1407"/>
    </location>
</feature>
<feature type="compositionally biased region" description="Basic and acidic residues" evidence="1">
    <location>
        <begin position="640"/>
        <end position="657"/>
    </location>
</feature>
<feature type="compositionally biased region" description="Low complexity" evidence="1">
    <location>
        <begin position="22"/>
        <end position="32"/>
    </location>
</feature>